<keyword evidence="7" id="KW-1185">Reference proteome</keyword>
<feature type="region of interest" description="Disordered" evidence="4">
    <location>
        <begin position="501"/>
        <end position="528"/>
    </location>
</feature>
<evidence type="ECO:0000256" key="1">
    <source>
        <dbReference type="ARBA" id="ARBA00022729"/>
    </source>
</evidence>
<keyword evidence="2" id="KW-0677">Repeat</keyword>
<dbReference type="InterPro" id="IPR038081">
    <property type="entry name" value="CalX-like_sf"/>
</dbReference>
<sequence>MSVSIVNGWTEITPPAGAKTIYVSTSSGSDSNNGSSPSSPVMSFARAKKLMRSGAGDQLLLKRGDTFRESFGYWDISGKDASNPTLIGAYGSGNRPLVATGSKNGFNTAFAGVHDVAIIGLNFSAAGRGSAVPDGIISTGKVTNFLIEDTKVEGYRNNIDFESFLGPSYNLKVRRSVVVDAWSRGSHSQGIYADGVHGVLLEGNVFDHNGWGNGAGQTMFNHNAYITAKSSGLTAIDNIFANASSHGLQARPGGTVTGNAFINNGVGLSYGLVNGSGVVTPGGVTGIVANNIFYGGHNIGAAPAGVGIETSNIKSATITDNLFQIGVTTTPNPAIAVSNINGTTNRASAVGIQSLNITNNTVYGWNQGIAVGGGFTIKNLQIRGNDFQNIKHFQVVTNYGLMSGQSWSGNRYNVPRNKTGPVIVGNKYLTIDNWSRSYDSGAQDVAVAYPDKNRSVNSYAGDYLARARNLSKAGWDTRYTSAPLISYLKGGFRGSSTVTPPVVTPPTSPSPIPTPTPVPPTTGSTSPAVTVNDVSATEGRSGVKNLTFTVSLTKAAAKQVSIKWETKGATAVVGKDYVGGNGTLYFAAGQTSKTITVQIKGDTLRESSETFSLNLLSVVNATLADNKGLATIVNDD</sequence>
<evidence type="ECO:0000259" key="5">
    <source>
        <dbReference type="SMART" id="SM00237"/>
    </source>
</evidence>
<evidence type="ECO:0000256" key="2">
    <source>
        <dbReference type="ARBA" id="ARBA00022737"/>
    </source>
</evidence>
<dbReference type="PANTHER" id="PTHR46682">
    <property type="entry name" value="ADHESION G-PROTEIN COUPLED RECEPTOR V1"/>
    <property type="match status" value="1"/>
</dbReference>
<dbReference type="SMART" id="SM00710">
    <property type="entry name" value="PbH1"/>
    <property type="match status" value="8"/>
</dbReference>
<dbReference type="EMBL" id="CP063458">
    <property type="protein sequence ID" value="QOV89119.1"/>
    <property type="molecule type" value="Genomic_DNA"/>
</dbReference>
<dbReference type="InterPro" id="IPR012334">
    <property type="entry name" value="Pectin_lyas_fold"/>
</dbReference>
<dbReference type="PANTHER" id="PTHR46682:SF1">
    <property type="entry name" value="ADHESION G-PROTEIN COUPLED RECEPTOR V1"/>
    <property type="match status" value="1"/>
</dbReference>
<dbReference type="SMART" id="SM00237">
    <property type="entry name" value="Calx_beta"/>
    <property type="match status" value="1"/>
</dbReference>
<evidence type="ECO:0000256" key="4">
    <source>
        <dbReference type="SAM" id="MobiDB-lite"/>
    </source>
</evidence>
<dbReference type="InterPro" id="IPR003644">
    <property type="entry name" value="Calx_beta"/>
</dbReference>
<dbReference type="RefSeq" id="WP_206292139.1">
    <property type="nucleotide sequence ID" value="NZ_CP063458.1"/>
</dbReference>
<name>A0A7M2WUJ6_9BACT</name>
<reference evidence="6 7" key="1">
    <citation type="submission" date="2020-10" db="EMBL/GenBank/DDBJ databases">
        <title>Wide distribution of Phycisphaera-like planctomycetes from WD2101 soil group in peatlands and genome analysis of the first cultivated representative.</title>
        <authorList>
            <person name="Dedysh S.N."/>
            <person name="Beletsky A.V."/>
            <person name="Ivanova A."/>
            <person name="Kulichevskaya I.S."/>
            <person name="Suzina N.E."/>
            <person name="Philippov D.A."/>
            <person name="Rakitin A.L."/>
            <person name="Mardanov A.V."/>
            <person name="Ravin N.V."/>
        </authorList>
    </citation>
    <scope>NUCLEOTIDE SEQUENCE [LARGE SCALE GENOMIC DNA]</scope>
    <source>
        <strain evidence="6 7">M1803</strain>
    </source>
</reference>
<dbReference type="Pfam" id="PF03160">
    <property type="entry name" value="Calx-beta"/>
    <property type="match status" value="1"/>
</dbReference>
<proteinExistence type="predicted"/>
<dbReference type="Proteomes" id="UP000593765">
    <property type="component" value="Chromosome"/>
</dbReference>
<dbReference type="SUPFAM" id="SSF141072">
    <property type="entry name" value="CalX-like"/>
    <property type="match status" value="1"/>
</dbReference>
<dbReference type="Gene3D" id="2.160.20.10">
    <property type="entry name" value="Single-stranded right-handed beta-helix, Pectin lyase-like"/>
    <property type="match status" value="1"/>
</dbReference>
<protein>
    <recommendedName>
        <fullName evidence="5">Calx-beta domain-containing protein</fullName>
    </recommendedName>
</protein>
<feature type="compositionally biased region" description="Pro residues" evidence="4">
    <location>
        <begin position="502"/>
        <end position="520"/>
    </location>
</feature>
<accession>A0A7M2WUJ6</accession>
<dbReference type="GO" id="GO:0016020">
    <property type="term" value="C:membrane"/>
    <property type="evidence" value="ECO:0007669"/>
    <property type="project" value="InterPro"/>
</dbReference>
<feature type="domain" description="Calx-beta" evidence="5">
    <location>
        <begin position="529"/>
        <end position="616"/>
    </location>
</feature>
<keyword evidence="3" id="KW-0106">Calcium</keyword>
<dbReference type="InterPro" id="IPR006626">
    <property type="entry name" value="PbH1"/>
</dbReference>
<dbReference type="InterPro" id="IPR011050">
    <property type="entry name" value="Pectin_lyase_fold/virulence"/>
</dbReference>
<dbReference type="GO" id="GO:0004930">
    <property type="term" value="F:G protein-coupled receptor activity"/>
    <property type="evidence" value="ECO:0007669"/>
    <property type="project" value="InterPro"/>
</dbReference>
<dbReference type="AlphaFoldDB" id="A0A7M2WUJ6"/>
<dbReference type="SUPFAM" id="SSF51126">
    <property type="entry name" value="Pectin lyase-like"/>
    <property type="match status" value="1"/>
</dbReference>
<dbReference type="InterPro" id="IPR026919">
    <property type="entry name" value="ADGRV1"/>
</dbReference>
<evidence type="ECO:0000313" key="7">
    <source>
        <dbReference type="Proteomes" id="UP000593765"/>
    </source>
</evidence>
<organism evidence="6 7">
    <name type="scientific">Humisphaera borealis</name>
    <dbReference type="NCBI Taxonomy" id="2807512"/>
    <lineage>
        <taxon>Bacteria</taxon>
        <taxon>Pseudomonadati</taxon>
        <taxon>Planctomycetota</taxon>
        <taxon>Phycisphaerae</taxon>
        <taxon>Tepidisphaerales</taxon>
        <taxon>Tepidisphaeraceae</taxon>
        <taxon>Humisphaera</taxon>
    </lineage>
</organism>
<evidence type="ECO:0000256" key="3">
    <source>
        <dbReference type="ARBA" id="ARBA00022837"/>
    </source>
</evidence>
<dbReference type="Gene3D" id="2.60.40.2030">
    <property type="match status" value="1"/>
</dbReference>
<evidence type="ECO:0000313" key="6">
    <source>
        <dbReference type="EMBL" id="QOV89119.1"/>
    </source>
</evidence>
<dbReference type="KEGG" id="hbs:IPV69_23335"/>
<gene>
    <name evidence="6" type="ORF">IPV69_23335</name>
</gene>
<keyword evidence="1" id="KW-0732">Signal</keyword>